<comment type="caution">
    <text evidence="11">The sequence shown here is derived from an EMBL/GenBank/DDBJ whole genome shotgun (WGS) entry which is preliminary data.</text>
</comment>
<keyword evidence="2" id="KW-1277">Toxin-antitoxin system</keyword>
<evidence type="ECO:0000256" key="8">
    <source>
        <dbReference type="ARBA" id="ARBA00022842"/>
    </source>
</evidence>
<comment type="similarity">
    <text evidence="9">Belongs to the MntA antitoxin family.</text>
</comment>
<dbReference type="Pfam" id="PF01909">
    <property type="entry name" value="NTP_transf_2"/>
    <property type="match status" value="1"/>
</dbReference>
<feature type="domain" description="Polymerase nucleotidyl transferase" evidence="10">
    <location>
        <begin position="10"/>
        <end position="92"/>
    </location>
</feature>
<evidence type="ECO:0000256" key="7">
    <source>
        <dbReference type="ARBA" id="ARBA00022840"/>
    </source>
</evidence>
<evidence type="ECO:0000256" key="2">
    <source>
        <dbReference type="ARBA" id="ARBA00022649"/>
    </source>
</evidence>
<reference evidence="11 12" key="1">
    <citation type="submission" date="2018-05" db="EMBL/GenBank/DDBJ databases">
        <title>A metagenomic window into the 2 km-deep terrestrial subsurface aquifer revealed taxonomically and functionally diverse microbial community comprising novel uncultured bacterial lineages.</title>
        <authorList>
            <person name="Kadnikov V.V."/>
            <person name="Mardanov A.V."/>
            <person name="Beletsky A.V."/>
            <person name="Banks D."/>
            <person name="Pimenov N.V."/>
            <person name="Frank Y.A."/>
            <person name="Karnachuk O.V."/>
            <person name="Ravin N.V."/>
        </authorList>
    </citation>
    <scope>NUCLEOTIDE SEQUENCE [LARGE SCALE GENOMIC DNA]</scope>
    <source>
        <strain evidence="11">BY5</strain>
    </source>
</reference>
<dbReference type="Gene3D" id="3.30.460.10">
    <property type="entry name" value="Beta Polymerase, domain 2"/>
    <property type="match status" value="1"/>
</dbReference>
<name>A0A367ZRD0_9BACT</name>
<dbReference type="CDD" id="cd05403">
    <property type="entry name" value="NT_KNTase_like"/>
    <property type="match status" value="1"/>
</dbReference>
<evidence type="ECO:0000313" key="11">
    <source>
        <dbReference type="EMBL" id="RCK80678.1"/>
    </source>
</evidence>
<keyword evidence="4" id="KW-0548">Nucleotidyltransferase</keyword>
<dbReference type="InterPro" id="IPR043519">
    <property type="entry name" value="NT_sf"/>
</dbReference>
<dbReference type="AlphaFoldDB" id="A0A367ZRD0"/>
<dbReference type="EMBL" id="QOQW01000005">
    <property type="protein sequence ID" value="RCK80678.1"/>
    <property type="molecule type" value="Genomic_DNA"/>
</dbReference>
<dbReference type="InterPro" id="IPR052038">
    <property type="entry name" value="Type-VII_TA_antitoxin"/>
</dbReference>
<organism evidence="11 12">
    <name type="scientific">Candidatus Ozemobacter sibiricus</name>
    <dbReference type="NCBI Taxonomy" id="2268124"/>
    <lineage>
        <taxon>Bacteria</taxon>
        <taxon>Candidatus Ozemobacteria</taxon>
        <taxon>Candidatus Ozemobacterales</taxon>
        <taxon>Candidatus Ozemobacteraceae</taxon>
        <taxon>Candidatus Ozemobacter</taxon>
    </lineage>
</organism>
<dbReference type="GO" id="GO:0046872">
    <property type="term" value="F:metal ion binding"/>
    <property type="evidence" value="ECO:0007669"/>
    <property type="project" value="UniProtKB-KW"/>
</dbReference>
<keyword evidence="3 11" id="KW-0808">Transferase</keyword>
<sequence>MKTLDPLLRQRLEALKSRYLSEGFVLVGVFGSVARGDDTPDSDIDLLYQVVEPFFQKHGGFDAFVRLEEIKHELTAALRREVDLAPCNNNNRILREEIERDLIHV</sequence>
<dbReference type="GO" id="GO:0005524">
    <property type="term" value="F:ATP binding"/>
    <property type="evidence" value="ECO:0007669"/>
    <property type="project" value="UniProtKB-KW"/>
</dbReference>
<keyword evidence="8" id="KW-0460">Magnesium</keyword>
<evidence type="ECO:0000256" key="4">
    <source>
        <dbReference type="ARBA" id="ARBA00022695"/>
    </source>
</evidence>
<dbReference type="SUPFAM" id="SSF81301">
    <property type="entry name" value="Nucleotidyltransferase"/>
    <property type="match status" value="1"/>
</dbReference>
<proteinExistence type="inferred from homology"/>
<protein>
    <submittedName>
        <fullName evidence="11">Nucleotidyltransferase family protein</fullName>
    </submittedName>
</protein>
<evidence type="ECO:0000256" key="6">
    <source>
        <dbReference type="ARBA" id="ARBA00022741"/>
    </source>
</evidence>
<evidence type="ECO:0000259" key="10">
    <source>
        <dbReference type="Pfam" id="PF01909"/>
    </source>
</evidence>
<keyword evidence="7" id="KW-0067">ATP-binding</keyword>
<evidence type="ECO:0000256" key="9">
    <source>
        <dbReference type="ARBA" id="ARBA00038276"/>
    </source>
</evidence>
<dbReference type="PANTHER" id="PTHR33571:SF14">
    <property type="entry name" value="PROTEIN ADENYLYLTRANSFERASE MJ0435-RELATED"/>
    <property type="match status" value="1"/>
</dbReference>
<dbReference type="Proteomes" id="UP000252355">
    <property type="component" value="Unassembled WGS sequence"/>
</dbReference>
<comment type="cofactor">
    <cofactor evidence="1">
        <name>Mg(2+)</name>
        <dbReference type="ChEBI" id="CHEBI:18420"/>
    </cofactor>
</comment>
<evidence type="ECO:0000256" key="1">
    <source>
        <dbReference type="ARBA" id="ARBA00001946"/>
    </source>
</evidence>
<dbReference type="InterPro" id="IPR002934">
    <property type="entry name" value="Polymerase_NTP_transf_dom"/>
</dbReference>
<dbReference type="GO" id="GO:0016779">
    <property type="term" value="F:nucleotidyltransferase activity"/>
    <property type="evidence" value="ECO:0007669"/>
    <property type="project" value="UniProtKB-KW"/>
</dbReference>
<keyword evidence="6" id="KW-0547">Nucleotide-binding</keyword>
<accession>A0A367ZRD0</accession>
<dbReference type="PANTHER" id="PTHR33571">
    <property type="entry name" value="SSL8005 PROTEIN"/>
    <property type="match status" value="1"/>
</dbReference>
<evidence type="ECO:0000256" key="5">
    <source>
        <dbReference type="ARBA" id="ARBA00022723"/>
    </source>
</evidence>
<evidence type="ECO:0000313" key="12">
    <source>
        <dbReference type="Proteomes" id="UP000252355"/>
    </source>
</evidence>
<keyword evidence="5" id="KW-0479">Metal-binding</keyword>
<gene>
    <name evidence="11" type="ORF">OZSIB_2991</name>
</gene>
<evidence type="ECO:0000256" key="3">
    <source>
        <dbReference type="ARBA" id="ARBA00022679"/>
    </source>
</evidence>